<evidence type="ECO:0000259" key="12">
    <source>
        <dbReference type="PROSITE" id="PS51473"/>
    </source>
</evidence>
<dbReference type="GO" id="GO:0005524">
    <property type="term" value="F:ATP binding"/>
    <property type="evidence" value="ECO:0007669"/>
    <property type="project" value="UniProtKB-UniRule"/>
</dbReference>
<dbReference type="Pfam" id="PF07714">
    <property type="entry name" value="PK_Tyr_Ser-Thr"/>
    <property type="match status" value="1"/>
</dbReference>
<dbReference type="Gene3D" id="3.30.200.20">
    <property type="entry name" value="Phosphorylase Kinase, domain 1"/>
    <property type="match status" value="1"/>
</dbReference>
<feature type="transmembrane region" description="Helical" evidence="10">
    <location>
        <begin position="184"/>
        <end position="206"/>
    </location>
</feature>
<keyword evidence="6" id="KW-0418">Kinase</keyword>
<feature type="domain" description="Gnk2-homologous" evidence="12">
    <location>
        <begin position="40"/>
        <end position="147"/>
    </location>
</feature>
<dbReference type="PROSITE" id="PS51473">
    <property type="entry name" value="GNK2"/>
    <property type="match status" value="1"/>
</dbReference>
<evidence type="ECO:0000256" key="5">
    <source>
        <dbReference type="ARBA" id="ARBA00022741"/>
    </source>
</evidence>
<organism evidence="13">
    <name type="scientific">Panicum hallii</name>
    <dbReference type="NCBI Taxonomy" id="206008"/>
    <lineage>
        <taxon>Eukaryota</taxon>
        <taxon>Viridiplantae</taxon>
        <taxon>Streptophyta</taxon>
        <taxon>Embryophyta</taxon>
        <taxon>Tracheophyta</taxon>
        <taxon>Spermatophyta</taxon>
        <taxon>Magnoliopsida</taxon>
        <taxon>Liliopsida</taxon>
        <taxon>Poales</taxon>
        <taxon>Poaceae</taxon>
        <taxon>PACMAD clade</taxon>
        <taxon>Panicoideae</taxon>
        <taxon>Panicodae</taxon>
        <taxon>Paniceae</taxon>
        <taxon>Panicinae</taxon>
        <taxon>Panicum</taxon>
        <taxon>Panicum sect. Panicum</taxon>
    </lineage>
</organism>
<evidence type="ECO:0008006" key="14">
    <source>
        <dbReference type="Google" id="ProtNLM"/>
    </source>
</evidence>
<evidence type="ECO:0000256" key="1">
    <source>
        <dbReference type="ARBA" id="ARBA00022527"/>
    </source>
</evidence>
<dbReference type="Proteomes" id="UP000243499">
    <property type="component" value="Chromosome 2"/>
</dbReference>
<name>A0A2T8KS94_9POAL</name>
<dbReference type="EMBL" id="CM008047">
    <property type="protein sequence ID" value="PVH65002.1"/>
    <property type="molecule type" value="Genomic_DNA"/>
</dbReference>
<keyword evidence="7 9" id="KW-0067">ATP-binding</keyword>
<evidence type="ECO:0000256" key="2">
    <source>
        <dbReference type="ARBA" id="ARBA00022679"/>
    </source>
</evidence>
<dbReference type="InterPro" id="IPR052059">
    <property type="entry name" value="CR_Ser/Thr_kinase"/>
</dbReference>
<evidence type="ECO:0000256" key="10">
    <source>
        <dbReference type="SAM" id="Phobius"/>
    </source>
</evidence>
<keyword evidence="1" id="KW-0723">Serine/threonine-protein kinase</keyword>
<dbReference type="Gramene" id="PVH65002">
    <property type="protein sequence ID" value="PVH65002"/>
    <property type="gene ID" value="PAHAL_2G398600"/>
</dbReference>
<keyword evidence="4" id="KW-0677">Repeat</keyword>
<evidence type="ECO:0000256" key="3">
    <source>
        <dbReference type="ARBA" id="ARBA00022729"/>
    </source>
</evidence>
<dbReference type="GO" id="GO:0004674">
    <property type="term" value="F:protein serine/threonine kinase activity"/>
    <property type="evidence" value="ECO:0007669"/>
    <property type="project" value="UniProtKB-KW"/>
</dbReference>
<dbReference type="InterPro" id="IPR038408">
    <property type="entry name" value="GNK2_sf"/>
</dbReference>
<keyword evidence="10" id="KW-0812">Transmembrane</keyword>
<dbReference type="Gene3D" id="3.30.430.20">
    <property type="entry name" value="Gnk2 domain, C-X8-C-X2-C motif"/>
    <property type="match status" value="1"/>
</dbReference>
<dbReference type="PANTHER" id="PTHR47973">
    <property type="entry name" value="CYSTEINE-RICH RECEPTOR-LIKE PROTEIN KINASE 3"/>
    <property type="match status" value="1"/>
</dbReference>
<evidence type="ECO:0000256" key="8">
    <source>
        <dbReference type="ARBA" id="ARBA00023170"/>
    </source>
</evidence>
<evidence type="ECO:0000259" key="11">
    <source>
        <dbReference type="PROSITE" id="PS50011"/>
    </source>
</evidence>
<keyword evidence="5 9" id="KW-0547">Nucleotide-binding</keyword>
<keyword evidence="3" id="KW-0732">Signal</keyword>
<dbReference type="Pfam" id="PF01657">
    <property type="entry name" value="Stress-antifung"/>
    <property type="match status" value="1"/>
</dbReference>
<reference evidence="13" key="1">
    <citation type="submission" date="2018-04" db="EMBL/GenBank/DDBJ databases">
        <title>WGS assembly of Panicum hallii.</title>
        <authorList>
            <person name="Lovell J."/>
            <person name="Jenkins J."/>
            <person name="Lowry D."/>
            <person name="Mamidi S."/>
            <person name="Sreedasyam A."/>
            <person name="Weng X."/>
            <person name="Barry K."/>
            <person name="Bonette J."/>
            <person name="Campitelli B."/>
            <person name="Daum C."/>
            <person name="Gordon S."/>
            <person name="Gould B."/>
            <person name="Lipzen A."/>
            <person name="Macqueen A."/>
            <person name="Palacio-Mejia J."/>
            <person name="Plott C."/>
            <person name="Shakirov E."/>
            <person name="Shu S."/>
            <person name="Yoshinaga Y."/>
            <person name="Zane M."/>
            <person name="Rokhsar D."/>
            <person name="Grimwood J."/>
            <person name="Schmutz J."/>
            <person name="Juenger T."/>
        </authorList>
    </citation>
    <scope>NUCLEOTIDE SEQUENCE [LARGE SCALE GENOMIC DNA]</scope>
    <source>
        <strain evidence="13">FIL2</strain>
    </source>
</reference>
<keyword evidence="10" id="KW-1133">Transmembrane helix</keyword>
<feature type="domain" description="Protein kinase" evidence="11">
    <location>
        <begin position="244"/>
        <end position="336"/>
    </location>
</feature>
<dbReference type="InterPro" id="IPR001245">
    <property type="entry name" value="Ser-Thr/Tyr_kinase_cat_dom"/>
</dbReference>
<protein>
    <recommendedName>
        <fullName evidence="14">Protein kinase domain-containing protein</fullName>
    </recommendedName>
</protein>
<keyword evidence="10" id="KW-0472">Membrane</keyword>
<dbReference type="InterPro" id="IPR000719">
    <property type="entry name" value="Prot_kinase_dom"/>
</dbReference>
<dbReference type="InterPro" id="IPR002902">
    <property type="entry name" value="GNK2"/>
</dbReference>
<evidence type="ECO:0000256" key="4">
    <source>
        <dbReference type="ARBA" id="ARBA00022737"/>
    </source>
</evidence>
<dbReference type="AlphaFoldDB" id="A0A2T8KS94"/>
<dbReference type="InterPro" id="IPR011009">
    <property type="entry name" value="Kinase-like_dom_sf"/>
</dbReference>
<dbReference type="InterPro" id="IPR017441">
    <property type="entry name" value="Protein_kinase_ATP_BS"/>
</dbReference>
<accession>A0A2T8KS94</accession>
<dbReference type="CDD" id="cd23509">
    <property type="entry name" value="Gnk2-like"/>
    <property type="match status" value="1"/>
</dbReference>
<dbReference type="PROSITE" id="PS50011">
    <property type="entry name" value="PROTEIN_KINASE_DOM"/>
    <property type="match status" value="1"/>
</dbReference>
<dbReference type="FunFam" id="3.30.200.20:FF:000177">
    <property type="entry name" value="Cysteine-rich receptor-like protein kinase 2"/>
    <property type="match status" value="1"/>
</dbReference>
<proteinExistence type="predicted"/>
<sequence length="336" mass="36688">MDKGAAVFRDACVLLFTSIRFLDFLRKDQWLASELLAVIYADPGSVINAPAAWFSAAVTGIFTALVDTAVAAAASNSTRKYFATAEIDFDPTLYGLAQCAPDLTPAQCRDCLGNLVAVVTTQFLSRRAPRTSAFVVWCSLRYSVAPVFEGRAILQLAAPPEPPPEATLAPPASESGAGTKRSTAGIYAGIACSVVLVWILSVFFFIRFRRRIKATESDHPLKKIGRAHCTIFDMPTLQEATEHFSKKNKIGEGGFGNVYKGILSDGQEVAVKILLLGGTEHGLHQLLNEVMILAELQHKNLVRLQGFCSHQNDTLLVYEYIKNGSLDNFLFVFTHI</sequence>
<dbReference type="PROSITE" id="PS00107">
    <property type="entry name" value="PROTEIN_KINASE_ATP"/>
    <property type="match status" value="1"/>
</dbReference>
<feature type="binding site" evidence="9">
    <location>
        <position position="272"/>
    </location>
    <ligand>
        <name>ATP</name>
        <dbReference type="ChEBI" id="CHEBI:30616"/>
    </ligand>
</feature>
<evidence type="ECO:0000256" key="6">
    <source>
        <dbReference type="ARBA" id="ARBA00022777"/>
    </source>
</evidence>
<gene>
    <name evidence="13" type="ORF">PAHAL_2G398600</name>
</gene>
<keyword evidence="8" id="KW-0675">Receptor</keyword>
<keyword evidence="2" id="KW-0808">Transferase</keyword>
<evidence type="ECO:0000256" key="7">
    <source>
        <dbReference type="ARBA" id="ARBA00022840"/>
    </source>
</evidence>
<dbReference type="SUPFAM" id="SSF56112">
    <property type="entry name" value="Protein kinase-like (PK-like)"/>
    <property type="match status" value="1"/>
</dbReference>
<evidence type="ECO:0000313" key="13">
    <source>
        <dbReference type="EMBL" id="PVH65002.1"/>
    </source>
</evidence>
<evidence type="ECO:0000256" key="9">
    <source>
        <dbReference type="PROSITE-ProRule" id="PRU10141"/>
    </source>
</evidence>